<dbReference type="STRING" id="526226.Gbro_3584"/>
<evidence type="ECO:0000259" key="5">
    <source>
        <dbReference type="PROSITE" id="PS50977"/>
    </source>
</evidence>
<reference evidence="6 7" key="2">
    <citation type="journal article" date="2010" name="Stand. Genomic Sci.">
        <title>Complete genome sequence of Gordonia bronchialis type strain (3410).</title>
        <authorList>
            <person name="Ivanova N."/>
            <person name="Sikorski J."/>
            <person name="Jando M."/>
            <person name="Lapidus A."/>
            <person name="Nolan M."/>
            <person name="Lucas S."/>
            <person name="Del Rio T.G."/>
            <person name="Tice H."/>
            <person name="Copeland A."/>
            <person name="Cheng J.F."/>
            <person name="Chen F."/>
            <person name="Bruce D."/>
            <person name="Goodwin L."/>
            <person name="Pitluck S."/>
            <person name="Mavromatis K."/>
            <person name="Ovchinnikova G."/>
            <person name="Pati A."/>
            <person name="Chen A."/>
            <person name="Palaniappan K."/>
            <person name="Land M."/>
            <person name="Hauser L."/>
            <person name="Chang Y.J."/>
            <person name="Jeffries C.D."/>
            <person name="Chain P."/>
            <person name="Saunders E."/>
            <person name="Han C."/>
            <person name="Detter J.C."/>
            <person name="Brettin T."/>
            <person name="Rohde M."/>
            <person name="Goker M."/>
            <person name="Bristow J."/>
            <person name="Eisen J.A."/>
            <person name="Markowitz V."/>
            <person name="Hugenholtz P."/>
            <person name="Klenk H.P."/>
            <person name="Kyrpides N.C."/>
        </authorList>
    </citation>
    <scope>NUCLEOTIDE SEQUENCE [LARGE SCALE GENOMIC DNA]</scope>
    <source>
        <strain evidence="7">ATCC 25592 / DSM 43247 / BCRC 13721 / JCM 3198 / KCTC 3076 / NBRC 16047 / NCTC 10667</strain>
    </source>
</reference>
<dbReference type="Gene3D" id="1.10.357.10">
    <property type="entry name" value="Tetracycline Repressor, domain 2"/>
    <property type="match status" value="1"/>
</dbReference>
<keyword evidence="2 4" id="KW-0238">DNA-binding</keyword>
<dbReference type="GO" id="GO:0003700">
    <property type="term" value="F:DNA-binding transcription factor activity"/>
    <property type="evidence" value="ECO:0007669"/>
    <property type="project" value="TreeGrafter"/>
</dbReference>
<dbReference type="Pfam" id="PF00440">
    <property type="entry name" value="TetR_N"/>
    <property type="match status" value="1"/>
</dbReference>
<feature type="DNA-binding region" description="H-T-H motif" evidence="4">
    <location>
        <begin position="40"/>
        <end position="59"/>
    </location>
</feature>
<dbReference type="eggNOG" id="COG1309">
    <property type="taxonomic scope" value="Bacteria"/>
</dbReference>
<dbReference type="PANTHER" id="PTHR30055">
    <property type="entry name" value="HTH-TYPE TRANSCRIPTIONAL REGULATOR RUTR"/>
    <property type="match status" value="1"/>
</dbReference>
<proteinExistence type="predicted"/>
<dbReference type="EMBL" id="CP001802">
    <property type="protein sequence ID" value="ACY22774.1"/>
    <property type="molecule type" value="Genomic_DNA"/>
</dbReference>
<reference evidence="7" key="1">
    <citation type="submission" date="2009-10" db="EMBL/GenBank/DDBJ databases">
        <title>The complete chromosome of Gordonia bronchialis DSM 43247.</title>
        <authorList>
            <consortium name="US DOE Joint Genome Institute (JGI-PGF)"/>
            <person name="Lucas S."/>
            <person name="Copeland A."/>
            <person name="Lapidus A."/>
            <person name="Glavina del Rio T."/>
            <person name="Dalin E."/>
            <person name="Tice H."/>
            <person name="Bruce D."/>
            <person name="Goodwin L."/>
            <person name="Pitluck S."/>
            <person name="Kyrpides N."/>
            <person name="Mavromatis K."/>
            <person name="Ivanova N."/>
            <person name="Ovchinnikova G."/>
            <person name="Saunders E."/>
            <person name="Brettin T."/>
            <person name="Detter J.C."/>
            <person name="Han C."/>
            <person name="Larimer F."/>
            <person name="Land M."/>
            <person name="Hauser L."/>
            <person name="Markowitz V."/>
            <person name="Cheng J.-F."/>
            <person name="Hugenholtz P."/>
            <person name="Woyke T."/>
            <person name="Wu D."/>
            <person name="Jando M."/>
            <person name="Schneider S."/>
            <person name="Goeker M."/>
            <person name="Klenk H.-P."/>
            <person name="Eisen J.A."/>
        </authorList>
    </citation>
    <scope>NUCLEOTIDE SEQUENCE [LARGE SCALE GENOMIC DNA]</scope>
    <source>
        <strain evidence="7">ATCC 25592 / DSM 43247 / BCRC 13721 / JCM 3198 / KCTC 3076 / NBRC 16047 / NCTC 10667</strain>
    </source>
</reference>
<dbReference type="OrthoDB" id="4538622at2"/>
<dbReference type="PANTHER" id="PTHR30055:SF234">
    <property type="entry name" value="HTH-TYPE TRANSCRIPTIONAL REGULATOR BETI"/>
    <property type="match status" value="1"/>
</dbReference>
<evidence type="ECO:0000256" key="3">
    <source>
        <dbReference type="ARBA" id="ARBA00023163"/>
    </source>
</evidence>
<protein>
    <submittedName>
        <fullName evidence="6">Regulatory protein TetR</fullName>
    </submittedName>
</protein>
<evidence type="ECO:0000313" key="6">
    <source>
        <dbReference type="EMBL" id="ACY22774.1"/>
    </source>
</evidence>
<sequence length="204" mass="22809">MNAQSGVARPTRQHRSDIARTRVLDAAIRVLVDRGYSGATTVAIQDEAGVSRGRMLHHFPSRDALLMAAVGHLATTRIEELPAAVRWPSDPIARISLATDIGWSTFHQPYFVASMELRIAARTNERLRTALLPTEREIGLTVRQAVAGFLGEHLTARPRYPELYAILLTSMRGAASTYLIDRRDPTTDPHLDLWKKMIKTYLLD</sequence>
<dbReference type="AlphaFoldDB" id="D0LF79"/>
<dbReference type="GO" id="GO:0000976">
    <property type="term" value="F:transcription cis-regulatory region binding"/>
    <property type="evidence" value="ECO:0007669"/>
    <property type="project" value="TreeGrafter"/>
</dbReference>
<gene>
    <name evidence="6" type="ordered locus">Gbro_3584</name>
</gene>
<dbReference type="HOGENOM" id="CLU_069356_18_2_11"/>
<dbReference type="Proteomes" id="UP000001219">
    <property type="component" value="Chromosome"/>
</dbReference>
<evidence type="ECO:0000313" key="7">
    <source>
        <dbReference type="Proteomes" id="UP000001219"/>
    </source>
</evidence>
<dbReference type="KEGG" id="gbr:Gbro_3584"/>
<keyword evidence="1" id="KW-0805">Transcription regulation</keyword>
<accession>D0LF79</accession>
<organism evidence="6 7">
    <name type="scientific">Gordonia bronchialis (strain ATCC 25592 / DSM 43247 / BCRC 13721 / JCM 3198 / KCTC 3076 / NBRC 16047 / NCTC 10667)</name>
    <name type="common">Rhodococcus bronchialis</name>
    <dbReference type="NCBI Taxonomy" id="526226"/>
    <lineage>
        <taxon>Bacteria</taxon>
        <taxon>Bacillati</taxon>
        <taxon>Actinomycetota</taxon>
        <taxon>Actinomycetes</taxon>
        <taxon>Mycobacteriales</taxon>
        <taxon>Gordoniaceae</taxon>
        <taxon>Gordonia</taxon>
    </lineage>
</organism>
<keyword evidence="7" id="KW-1185">Reference proteome</keyword>
<evidence type="ECO:0000256" key="2">
    <source>
        <dbReference type="ARBA" id="ARBA00023125"/>
    </source>
</evidence>
<evidence type="ECO:0000256" key="1">
    <source>
        <dbReference type="ARBA" id="ARBA00023015"/>
    </source>
</evidence>
<dbReference type="SUPFAM" id="SSF46689">
    <property type="entry name" value="Homeodomain-like"/>
    <property type="match status" value="1"/>
</dbReference>
<dbReference type="PROSITE" id="PS50977">
    <property type="entry name" value="HTH_TETR_2"/>
    <property type="match status" value="1"/>
</dbReference>
<feature type="domain" description="HTH tetR-type" evidence="5">
    <location>
        <begin position="17"/>
        <end position="77"/>
    </location>
</feature>
<keyword evidence="3" id="KW-0804">Transcription</keyword>
<dbReference type="RefSeq" id="WP_012835287.1">
    <property type="nucleotide sequence ID" value="NC_013441.1"/>
</dbReference>
<dbReference type="InterPro" id="IPR050109">
    <property type="entry name" value="HTH-type_TetR-like_transc_reg"/>
</dbReference>
<dbReference type="InterPro" id="IPR009057">
    <property type="entry name" value="Homeodomain-like_sf"/>
</dbReference>
<dbReference type="InterPro" id="IPR001647">
    <property type="entry name" value="HTH_TetR"/>
</dbReference>
<name>D0LF79_GORB4</name>
<dbReference type="PRINTS" id="PR00455">
    <property type="entry name" value="HTHTETR"/>
</dbReference>
<evidence type="ECO:0000256" key="4">
    <source>
        <dbReference type="PROSITE-ProRule" id="PRU00335"/>
    </source>
</evidence>